<keyword evidence="10" id="KW-1185">Reference proteome</keyword>
<evidence type="ECO:0000256" key="3">
    <source>
        <dbReference type="ARBA" id="ARBA00022490"/>
    </source>
</evidence>
<comment type="subunit">
    <text evidence="6">Component of the translation initiation factor 2B (eIF2B) complex which is a heterodecamer of two sets of five different subunits: alpha, beta, gamma, delta and epsilon. Subunits alpha, beta and delta comprise a regulatory subcomplex and subunits epsilon and gamma comprise a catalytic subcomplex. Within the complex, the hexameric regulatory complex resides at the center, with the two heterodimeric catalytic subcomplexes bound on opposite sides.</text>
</comment>
<feature type="compositionally biased region" description="Acidic residues" evidence="7">
    <location>
        <begin position="486"/>
        <end position="497"/>
    </location>
</feature>
<dbReference type="GO" id="GO:0005851">
    <property type="term" value="C:eukaryotic translation initiation factor 2B complex"/>
    <property type="evidence" value="ECO:0007669"/>
    <property type="project" value="TreeGrafter"/>
</dbReference>
<evidence type="ECO:0000256" key="2">
    <source>
        <dbReference type="ARBA" id="ARBA00007878"/>
    </source>
</evidence>
<dbReference type="FunFam" id="1.25.40.180:FF:000022">
    <property type="entry name" value="Translation initiation factor eIF-2B epsilon subunit"/>
    <property type="match status" value="1"/>
</dbReference>
<dbReference type="SUPFAM" id="SSF53448">
    <property type="entry name" value="Nucleotide-diphospho-sugar transferases"/>
    <property type="match status" value="1"/>
</dbReference>
<dbReference type="Gene3D" id="1.25.40.180">
    <property type="match status" value="1"/>
</dbReference>
<dbReference type="CDD" id="cd11558">
    <property type="entry name" value="W2_eIF2B_epsilon"/>
    <property type="match status" value="1"/>
</dbReference>
<accession>A0AAQ4E940</accession>
<evidence type="ECO:0000313" key="10">
    <source>
        <dbReference type="Proteomes" id="UP001321473"/>
    </source>
</evidence>
<dbReference type="InterPro" id="IPR051956">
    <property type="entry name" value="eIF2B_epsilon"/>
</dbReference>
<sequence>MRRWGWSPSCARLSLTPITKMVAATGKKLGKSDLKQEEILQAVVTADNFNDRFSPITKDHPWVLMPLVNRPLIDYTLQYLCNEGVQETFVFCGSHADKIRDYIKESKWSDAESKMSVIVLSSEDYLSVGDMIRDLDAKALIRSDFVLLDGATVANMPLRPIIEEHRKTVAKDKGALMTLVYRRLPPWHRRRCREDDSVVAVNPETGKLLHHIKSSTTSKCDFPLSIFQGQSRVSLHHDLQDCRIAVCSPHVPPIFADNFDYQTRLDFVRGILEHEEIMGNSMYMHISDSHYAASACNLVMYDAVSQDVLQRWTHPLVPDLFVKEEEGEGSPVCVYHRHNIYKPVSGLQLSRSCILEPSTFVGSGTKIGDNTVVANSVIGKNCTIGQNVELRNAYLWDNVVVEDGCRLQQCLLASGVLVKKNVTVSPGCVLSFGVVVGPDIHLKEGTLLQPAPDTDGFEDEPGNAEECDTSLVGKEGRGFLCRLDQGDDDEDDEEVVIEDLWGRPPPPSEDEDSAPEEDDLSSDGTASPVDDTKLFYNEVVESLQRGVEENVKCDNLILEINSSRYAYNIAMHGVIAVVTRVVLEMPLLLGTNSGGSGEAAAQPSAAEYSTKLRKCLAQFRALLRNYVRDTESMADCLLGIEEFVALHEHYSAAVGSILNWMYDQELLSEEAITAWFHEHDPSTPGPAGLARKAAAKFVHWLEEAEEESEEEDSD</sequence>
<evidence type="ECO:0000256" key="7">
    <source>
        <dbReference type="SAM" id="MobiDB-lite"/>
    </source>
</evidence>
<name>A0AAQ4E940_AMBAM</name>
<feature type="region of interest" description="Disordered" evidence="7">
    <location>
        <begin position="482"/>
        <end position="531"/>
    </location>
</feature>
<dbReference type="GO" id="GO:0005829">
    <property type="term" value="C:cytosol"/>
    <property type="evidence" value="ECO:0007669"/>
    <property type="project" value="UniProtKB-SubCell"/>
</dbReference>
<evidence type="ECO:0000259" key="8">
    <source>
        <dbReference type="PROSITE" id="PS51363"/>
    </source>
</evidence>
<comment type="caution">
    <text evidence="9">The sequence shown here is derived from an EMBL/GenBank/DDBJ whole genome shotgun (WGS) entry which is preliminary data.</text>
</comment>
<dbReference type="InterPro" id="IPR056764">
    <property type="entry name" value="LbH_EIF2B3/5"/>
</dbReference>
<dbReference type="Gene3D" id="3.90.550.10">
    <property type="entry name" value="Spore Coat Polysaccharide Biosynthesis Protein SpsA, Chain A"/>
    <property type="match status" value="1"/>
</dbReference>
<dbReference type="Proteomes" id="UP001321473">
    <property type="component" value="Unassembled WGS sequence"/>
</dbReference>
<comment type="subcellular location">
    <subcellularLocation>
        <location evidence="1">Cytoplasm</location>
        <location evidence="1">Cytosol</location>
    </subcellularLocation>
</comment>
<evidence type="ECO:0000256" key="4">
    <source>
        <dbReference type="ARBA" id="ARBA00044144"/>
    </source>
</evidence>
<organism evidence="9 10">
    <name type="scientific">Amblyomma americanum</name>
    <name type="common">Lone star tick</name>
    <dbReference type="NCBI Taxonomy" id="6943"/>
    <lineage>
        <taxon>Eukaryota</taxon>
        <taxon>Metazoa</taxon>
        <taxon>Ecdysozoa</taxon>
        <taxon>Arthropoda</taxon>
        <taxon>Chelicerata</taxon>
        <taxon>Arachnida</taxon>
        <taxon>Acari</taxon>
        <taxon>Parasitiformes</taxon>
        <taxon>Ixodida</taxon>
        <taxon>Ixodoidea</taxon>
        <taxon>Ixodidae</taxon>
        <taxon>Amblyomminae</taxon>
        <taxon>Amblyomma</taxon>
    </lineage>
</organism>
<evidence type="ECO:0000313" key="9">
    <source>
        <dbReference type="EMBL" id="KAK8771205.1"/>
    </source>
</evidence>
<dbReference type="GO" id="GO:0003743">
    <property type="term" value="F:translation initiation factor activity"/>
    <property type="evidence" value="ECO:0007669"/>
    <property type="project" value="UniProtKB-ARBA"/>
</dbReference>
<dbReference type="InterPro" id="IPR016024">
    <property type="entry name" value="ARM-type_fold"/>
</dbReference>
<protein>
    <recommendedName>
        <fullName evidence="4">Translation initiation factor eIF2B subunit epsilon</fullName>
    </recommendedName>
    <alternativeName>
        <fullName evidence="5">eIF2B GDP-GTP exchange factor subunit epsilon</fullName>
    </alternativeName>
</protein>
<evidence type="ECO:0000256" key="5">
    <source>
        <dbReference type="ARBA" id="ARBA00044345"/>
    </source>
</evidence>
<comment type="similarity">
    <text evidence="2">Belongs to the eIF-2B gamma/epsilon subunits family.</text>
</comment>
<dbReference type="PANTHER" id="PTHR45887:SF1">
    <property type="entry name" value="TRANSLATION INITIATION FACTOR EIF-2B SUBUNIT EPSILON"/>
    <property type="match status" value="1"/>
</dbReference>
<dbReference type="SMART" id="SM00515">
    <property type="entry name" value="eIF5C"/>
    <property type="match status" value="1"/>
</dbReference>
<reference evidence="9 10" key="1">
    <citation type="journal article" date="2023" name="Arcadia Sci">
        <title>De novo assembly of a long-read Amblyomma americanum tick genome.</title>
        <authorList>
            <person name="Chou S."/>
            <person name="Poskanzer K.E."/>
            <person name="Rollins M."/>
            <person name="Thuy-Boun P.S."/>
        </authorList>
    </citation>
    <scope>NUCLEOTIDE SEQUENCE [LARGE SCALE GENOMIC DNA]</scope>
    <source>
        <strain evidence="9">F_SG_1</strain>
        <tissue evidence="9">Salivary glands</tissue>
    </source>
</reference>
<dbReference type="Pfam" id="PF02020">
    <property type="entry name" value="W2"/>
    <property type="match status" value="1"/>
</dbReference>
<feature type="domain" description="W2" evidence="8">
    <location>
        <begin position="529"/>
        <end position="711"/>
    </location>
</feature>
<dbReference type="Pfam" id="PF00483">
    <property type="entry name" value="NTP_transferase"/>
    <property type="match status" value="1"/>
</dbReference>
<gene>
    <name evidence="9" type="ORF">V5799_025552</name>
</gene>
<dbReference type="GO" id="GO:0005085">
    <property type="term" value="F:guanyl-nucleotide exchange factor activity"/>
    <property type="evidence" value="ECO:0007669"/>
    <property type="project" value="InterPro"/>
</dbReference>
<dbReference type="PANTHER" id="PTHR45887">
    <property type="entry name" value="TRANSLATION INITIATION FACTOR EIF-2B SUBUNIT EPSILON"/>
    <property type="match status" value="1"/>
</dbReference>
<dbReference type="Gene3D" id="2.160.10.10">
    <property type="entry name" value="Hexapeptide repeat proteins"/>
    <property type="match status" value="1"/>
</dbReference>
<dbReference type="FunFam" id="3.90.550.10:FF:000066">
    <property type="entry name" value="Translation initiation factor eIF-2B subunit epsilon"/>
    <property type="match status" value="1"/>
</dbReference>
<dbReference type="InterPro" id="IPR005835">
    <property type="entry name" value="NTP_transferase_dom"/>
</dbReference>
<dbReference type="InterPro" id="IPR003307">
    <property type="entry name" value="W2_domain"/>
</dbReference>
<dbReference type="CDD" id="cd04197">
    <property type="entry name" value="eIF-2B_epsilon_N"/>
    <property type="match status" value="1"/>
</dbReference>
<evidence type="ECO:0000256" key="6">
    <source>
        <dbReference type="ARBA" id="ARBA00046432"/>
    </source>
</evidence>
<dbReference type="AlphaFoldDB" id="A0AAQ4E940"/>
<keyword evidence="3" id="KW-0963">Cytoplasm</keyword>
<dbReference type="Pfam" id="PF25084">
    <property type="entry name" value="LbH_EIF2B"/>
    <property type="match status" value="1"/>
</dbReference>
<dbReference type="InterPro" id="IPR029044">
    <property type="entry name" value="Nucleotide-diphossugar_trans"/>
</dbReference>
<feature type="compositionally biased region" description="Acidic residues" evidence="7">
    <location>
        <begin position="455"/>
        <end position="468"/>
    </location>
</feature>
<evidence type="ECO:0000256" key="1">
    <source>
        <dbReference type="ARBA" id="ARBA00004514"/>
    </source>
</evidence>
<feature type="compositionally biased region" description="Acidic residues" evidence="7">
    <location>
        <begin position="508"/>
        <end position="521"/>
    </location>
</feature>
<dbReference type="GO" id="GO:0031369">
    <property type="term" value="F:translation initiation factor binding"/>
    <property type="evidence" value="ECO:0007669"/>
    <property type="project" value="InterPro"/>
</dbReference>
<dbReference type="InterPro" id="IPR044123">
    <property type="entry name" value="W2_eIF2B_epsilon"/>
</dbReference>
<dbReference type="PROSITE" id="PS51363">
    <property type="entry name" value="W2"/>
    <property type="match status" value="1"/>
</dbReference>
<dbReference type="SUPFAM" id="SSF48371">
    <property type="entry name" value="ARM repeat"/>
    <property type="match status" value="1"/>
</dbReference>
<proteinExistence type="inferred from homology"/>
<dbReference type="InterPro" id="IPR035543">
    <property type="entry name" value="eIF-2B_epsilon_N"/>
</dbReference>
<dbReference type="CDD" id="cd05787">
    <property type="entry name" value="LbH_eIF2B_epsilon"/>
    <property type="match status" value="1"/>
</dbReference>
<feature type="region of interest" description="Disordered" evidence="7">
    <location>
        <begin position="446"/>
        <end position="469"/>
    </location>
</feature>
<dbReference type="EMBL" id="JARKHS020020029">
    <property type="protein sequence ID" value="KAK8771205.1"/>
    <property type="molecule type" value="Genomic_DNA"/>
</dbReference>